<reference evidence="1" key="1">
    <citation type="submission" date="2020-05" db="EMBL/GenBank/DDBJ databases">
        <title>Large-scale comparative analyses of tick genomes elucidate their genetic diversity and vector capacities.</title>
        <authorList>
            <person name="Jia N."/>
            <person name="Wang J."/>
            <person name="Shi W."/>
            <person name="Du L."/>
            <person name="Sun Y."/>
            <person name="Zhan W."/>
            <person name="Jiang J."/>
            <person name="Wang Q."/>
            <person name="Zhang B."/>
            <person name="Ji P."/>
            <person name="Sakyi L.B."/>
            <person name="Cui X."/>
            <person name="Yuan T."/>
            <person name="Jiang B."/>
            <person name="Yang W."/>
            <person name="Lam T.T.-Y."/>
            <person name="Chang Q."/>
            <person name="Ding S."/>
            <person name="Wang X."/>
            <person name="Zhu J."/>
            <person name="Ruan X."/>
            <person name="Zhao L."/>
            <person name="Wei J."/>
            <person name="Que T."/>
            <person name="Du C."/>
            <person name="Cheng J."/>
            <person name="Dai P."/>
            <person name="Han X."/>
            <person name="Huang E."/>
            <person name="Gao Y."/>
            <person name="Liu J."/>
            <person name="Shao H."/>
            <person name="Ye R."/>
            <person name="Li L."/>
            <person name="Wei W."/>
            <person name="Wang X."/>
            <person name="Wang C."/>
            <person name="Yang T."/>
            <person name="Huo Q."/>
            <person name="Li W."/>
            <person name="Guo W."/>
            <person name="Chen H."/>
            <person name="Zhou L."/>
            <person name="Ni X."/>
            <person name="Tian J."/>
            <person name="Zhou Y."/>
            <person name="Sheng Y."/>
            <person name="Liu T."/>
            <person name="Pan Y."/>
            <person name="Xia L."/>
            <person name="Li J."/>
            <person name="Zhao F."/>
            <person name="Cao W."/>
        </authorList>
    </citation>
    <scope>NUCLEOTIDE SEQUENCE</scope>
    <source>
        <strain evidence="1">Dsil-2018</strain>
    </source>
</reference>
<dbReference type="Proteomes" id="UP000821865">
    <property type="component" value="Chromosome 5"/>
</dbReference>
<evidence type="ECO:0000313" key="1">
    <source>
        <dbReference type="EMBL" id="KAH7949675.1"/>
    </source>
</evidence>
<organism evidence="1 2">
    <name type="scientific">Dermacentor silvarum</name>
    <name type="common">Tick</name>
    <dbReference type="NCBI Taxonomy" id="543639"/>
    <lineage>
        <taxon>Eukaryota</taxon>
        <taxon>Metazoa</taxon>
        <taxon>Ecdysozoa</taxon>
        <taxon>Arthropoda</taxon>
        <taxon>Chelicerata</taxon>
        <taxon>Arachnida</taxon>
        <taxon>Acari</taxon>
        <taxon>Parasitiformes</taxon>
        <taxon>Ixodida</taxon>
        <taxon>Ixodoidea</taxon>
        <taxon>Ixodidae</taxon>
        <taxon>Rhipicephalinae</taxon>
        <taxon>Dermacentor</taxon>
    </lineage>
</organism>
<evidence type="ECO:0000313" key="2">
    <source>
        <dbReference type="Proteomes" id="UP000821865"/>
    </source>
</evidence>
<comment type="caution">
    <text evidence="1">The sequence shown here is derived from an EMBL/GenBank/DDBJ whole genome shotgun (WGS) entry which is preliminary data.</text>
</comment>
<gene>
    <name evidence="1" type="ORF">HPB49_013717</name>
</gene>
<dbReference type="EMBL" id="CM023474">
    <property type="protein sequence ID" value="KAH7949675.1"/>
    <property type="molecule type" value="Genomic_DNA"/>
</dbReference>
<proteinExistence type="predicted"/>
<name>A0ACB8CRL7_DERSI</name>
<keyword evidence="2" id="KW-1185">Reference proteome</keyword>
<accession>A0ACB8CRL7</accession>
<sequence length="181" mass="20698">MPPRHAMMDLSTPKQLPRQTFAHLPLRKRILQRVQQSPDLAKECGLNDSSAAAAEPESTSRHTCLVCHKRFASARKHHSHELRHRSKMLGRYRCTTCSKCFVQKSALVTHARIHTGERPYRCLHCDASFGDVSSYNKHKRVHSGDRPYVCIACNKAFTQSGNLYRHMRCCAQVRNKYPSPS</sequence>
<protein>
    <submittedName>
        <fullName evidence="1">Uncharacterized protein</fullName>
    </submittedName>
</protein>